<dbReference type="FunFam" id="3.80.10.10:FF:000041">
    <property type="entry name" value="LRR receptor-like serine/threonine-protein kinase ERECTA"/>
    <property type="match status" value="1"/>
</dbReference>
<feature type="signal peptide" evidence="10">
    <location>
        <begin position="1"/>
        <end position="17"/>
    </location>
</feature>
<reference evidence="11 12" key="1">
    <citation type="journal article" date="2023" name="G3 (Bethesda)">
        <title>A chromosome-length genome assembly and annotation of blackberry (Rubus argutus, cv. 'Hillquist').</title>
        <authorList>
            <person name="Bruna T."/>
            <person name="Aryal R."/>
            <person name="Dudchenko O."/>
            <person name="Sargent D.J."/>
            <person name="Mead D."/>
            <person name="Buti M."/>
            <person name="Cavallini A."/>
            <person name="Hytonen T."/>
            <person name="Andres J."/>
            <person name="Pham M."/>
            <person name="Weisz D."/>
            <person name="Mascagni F."/>
            <person name="Usai G."/>
            <person name="Natali L."/>
            <person name="Bassil N."/>
            <person name="Fernandez G.E."/>
            <person name="Lomsadze A."/>
            <person name="Armour M."/>
            <person name="Olukolu B."/>
            <person name="Poorten T."/>
            <person name="Britton C."/>
            <person name="Davik J."/>
            <person name="Ashrafi H."/>
            <person name="Aiden E.L."/>
            <person name="Borodovsky M."/>
            <person name="Worthington M."/>
        </authorList>
    </citation>
    <scope>NUCLEOTIDE SEQUENCE [LARGE SCALE GENOMIC DNA]</scope>
    <source>
        <strain evidence="11">PI 553951</strain>
    </source>
</reference>
<dbReference type="PRINTS" id="PR00019">
    <property type="entry name" value="LEURICHRPT"/>
</dbReference>
<comment type="subcellular location">
    <subcellularLocation>
        <location evidence="1">Membrane</location>
        <topology evidence="1">Single-pass type I membrane protein</topology>
    </subcellularLocation>
</comment>
<evidence type="ECO:0000313" key="11">
    <source>
        <dbReference type="EMBL" id="KAK9942091.1"/>
    </source>
</evidence>
<keyword evidence="9" id="KW-0325">Glycoprotein</keyword>
<evidence type="ECO:0000256" key="1">
    <source>
        <dbReference type="ARBA" id="ARBA00004479"/>
    </source>
</evidence>
<evidence type="ECO:0000256" key="10">
    <source>
        <dbReference type="SAM" id="SignalP"/>
    </source>
</evidence>
<dbReference type="Pfam" id="PF12799">
    <property type="entry name" value="LRR_4"/>
    <property type="match status" value="1"/>
</dbReference>
<dbReference type="Proteomes" id="UP001457282">
    <property type="component" value="Unassembled WGS sequence"/>
</dbReference>
<keyword evidence="4 10" id="KW-0732">Signal</keyword>
<dbReference type="InterPro" id="IPR025875">
    <property type="entry name" value="Leu-rich_rpt_4"/>
</dbReference>
<evidence type="ECO:0000256" key="3">
    <source>
        <dbReference type="ARBA" id="ARBA00022692"/>
    </source>
</evidence>
<keyword evidence="8" id="KW-0675">Receptor</keyword>
<evidence type="ECO:0000256" key="8">
    <source>
        <dbReference type="ARBA" id="ARBA00023170"/>
    </source>
</evidence>
<dbReference type="PANTHER" id="PTHR48061">
    <property type="entry name" value="LEUCINE-RICH REPEAT RECEPTOR PROTEIN KINASE EMS1-LIKE-RELATED"/>
    <property type="match status" value="1"/>
</dbReference>
<keyword evidence="3" id="KW-0812">Transmembrane</keyword>
<evidence type="ECO:0000256" key="6">
    <source>
        <dbReference type="ARBA" id="ARBA00022989"/>
    </source>
</evidence>
<protein>
    <submittedName>
        <fullName evidence="11">Uncharacterized protein</fullName>
    </submittedName>
</protein>
<keyword evidence="5" id="KW-0677">Repeat</keyword>
<organism evidence="11 12">
    <name type="scientific">Rubus argutus</name>
    <name type="common">Southern blackberry</name>
    <dbReference type="NCBI Taxonomy" id="59490"/>
    <lineage>
        <taxon>Eukaryota</taxon>
        <taxon>Viridiplantae</taxon>
        <taxon>Streptophyta</taxon>
        <taxon>Embryophyta</taxon>
        <taxon>Tracheophyta</taxon>
        <taxon>Spermatophyta</taxon>
        <taxon>Magnoliopsida</taxon>
        <taxon>eudicotyledons</taxon>
        <taxon>Gunneridae</taxon>
        <taxon>Pentapetalae</taxon>
        <taxon>rosids</taxon>
        <taxon>fabids</taxon>
        <taxon>Rosales</taxon>
        <taxon>Rosaceae</taxon>
        <taxon>Rosoideae</taxon>
        <taxon>Rosoideae incertae sedis</taxon>
        <taxon>Rubus</taxon>
    </lineage>
</organism>
<keyword evidence="12" id="KW-1185">Reference proteome</keyword>
<keyword evidence="7" id="KW-0472">Membrane</keyword>
<feature type="chain" id="PRO_5043957340" evidence="10">
    <location>
        <begin position="18"/>
        <end position="247"/>
    </location>
</feature>
<name>A0AAW1XYT3_RUBAR</name>
<dbReference type="SUPFAM" id="SSF52058">
    <property type="entry name" value="L domain-like"/>
    <property type="match status" value="1"/>
</dbReference>
<dbReference type="Pfam" id="PF00560">
    <property type="entry name" value="LRR_1"/>
    <property type="match status" value="2"/>
</dbReference>
<proteinExistence type="predicted"/>
<keyword evidence="2" id="KW-0433">Leucine-rich repeat</keyword>
<evidence type="ECO:0000256" key="9">
    <source>
        <dbReference type="ARBA" id="ARBA00023180"/>
    </source>
</evidence>
<comment type="caution">
    <text evidence="11">The sequence shown here is derived from an EMBL/GenBank/DDBJ whole genome shotgun (WGS) entry which is preliminary data.</text>
</comment>
<evidence type="ECO:0000256" key="5">
    <source>
        <dbReference type="ARBA" id="ARBA00022737"/>
    </source>
</evidence>
<dbReference type="GO" id="GO:0016020">
    <property type="term" value="C:membrane"/>
    <property type="evidence" value="ECO:0007669"/>
    <property type="project" value="UniProtKB-SubCell"/>
</dbReference>
<keyword evidence="6" id="KW-1133">Transmembrane helix</keyword>
<dbReference type="EMBL" id="JBEDUW010000002">
    <property type="protein sequence ID" value="KAK9942091.1"/>
    <property type="molecule type" value="Genomic_DNA"/>
</dbReference>
<accession>A0AAW1XYT3</accession>
<dbReference type="InterPro" id="IPR032675">
    <property type="entry name" value="LRR_dom_sf"/>
</dbReference>
<dbReference type="AlphaFoldDB" id="A0AAW1XYT3"/>
<evidence type="ECO:0000313" key="12">
    <source>
        <dbReference type="Proteomes" id="UP001457282"/>
    </source>
</evidence>
<dbReference type="InterPro" id="IPR001611">
    <property type="entry name" value="Leu-rich_rpt"/>
</dbReference>
<evidence type="ECO:0000256" key="2">
    <source>
        <dbReference type="ARBA" id="ARBA00022614"/>
    </source>
</evidence>
<evidence type="ECO:0000256" key="7">
    <source>
        <dbReference type="ARBA" id="ARBA00023136"/>
    </source>
</evidence>
<dbReference type="Gene3D" id="3.80.10.10">
    <property type="entry name" value="Ribonuclease Inhibitor"/>
    <property type="match status" value="1"/>
</dbReference>
<gene>
    <name evidence="11" type="ORF">M0R45_007780</name>
</gene>
<sequence>MALSLSLTIVWLHPVISRKSNQLTTLSLASNQLTGSIPSSLGNLTQLTELDLSDNNSLSEFPSFLRYQENLRWLDLAENRMHGQVPRWMLERQVLPLICNLTSLKYLDMSNNKLSGMLPQCLGNFSESLRVLDLGNNSFEGHLPQTYTSNLTMIDATSHLNILSGNAIQGTSSNQFTYMKTTSNVVYDPSYRGGYFSFTMTSKGVERFYPKIREDFAVIDISSNKFEGKLPEFIWKPDGASPRSCFQ</sequence>
<evidence type="ECO:0000256" key="4">
    <source>
        <dbReference type="ARBA" id="ARBA00022729"/>
    </source>
</evidence>
<dbReference type="InterPro" id="IPR046956">
    <property type="entry name" value="RLP23-like"/>
</dbReference>
<dbReference type="PANTHER" id="PTHR48061:SF12">
    <property type="entry name" value="DISEASE RESISTANCE LIKE PROTEIN"/>
    <property type="match status" value="1"/>
</dbReference>